<dbReference type="Proteomes" id="UP001634394">
    <property type="component" value="Unassembled WGS sequence"/>
</dbReference>
<gene>
    <name evidence="1" type="ORF">ACJMK2_026355</name>
</gene>
<reference evidence="1 2" key="1">
    <citation type="submission" date="2024-11" db="EMBL/GenBank/DDBJ databases">
        <title>Chromosome-level genome assembly of the freshwater bivalve Anodonta woodiana.</title>
        <authorList>
            <person name="Chen X."/>
        </authorList>
    </citation>
    <scope>NUCLEOTIDE SEQUENCE [LARGE SCALE GENOMIC DNA]</scope>
    <source>
        <strain evidence="1">MN2024</strain>
        <tissue evidence="1">Gills</tissue>
    </source>
</reference>
<accession>A0ABD3XMT5</accession>
<sequence length="82" mass="9722">MEMNLMQIKETIFVIMLCSFKADFCEFVIWSSSGMIVERIVPDVEFWKVFCSNSINFHHNTLMQEYIEMGTPRHIMPVDLKI</sequence>
<keyword evidence="2" id="KW-1185">Reference proteome</keyword>
<evidence type="ECO:0000313" key="2">
    <source>
        <dbReference type="Proteomes" id="UP001634394"/>
    </source>
</evidence>
<comment type="caution">
    <text evidence="1">The sequence shown here is derived from an EMBL/GenBank/DDBJ whole genome shotgun (WGS) entry which is preliminary data.</text>
</comment>
<protein>
    <submittedName>
        <fullName evidence="1">Uncharacterized protein</fullName>
    </submittedName>
</protein>
<evidence type="ECO:0000313" key="1">
    <source>
        <dbReference type="EMBL" id="KAL3886357.1"/>
    </source>
</evidence>
<dbReference type="AlphaFoldDB" id="A0ABD3XMT5"/>
<name>A0ABD3XMT5_SINWO</name>
<proteinExistence type="predicted"/>
<organism evidence="1 2">
    <name type="scientific">Sinanodonta woodiana</name>
    <name type="common">Chinese pond mussel</name>
    <name type="synonym">Anodonta woodiana</name>
    <dbReference type="NCBI Taxonomy" id="1069815"/>
    <lineage>
        <taxon>Eukaryota</taxon>
        <taxon>Metazoa</taxon>
        <taxon>Spiralia</taxon>
        <taxon>Lophotrochozoa</taxon>
        <taxon>Mollusca</taxon>
        <taxon>Bivalvia</taxon>
        <taxon>Autobranchia</taxon>
        <taxon>Heteroconchia</taxon>
        <taxon>Palaeoheterodonta</taxon>
        <taxon>Unionida</taxon>
        <taxon>Unionoidea</taxon>
        <taxon>Unionidae</taxon>
        <taxon>Unioninae</taxon>
        <taxon>Sinanodonta</taxon>
    </lineage>
</organism>
<dbReference type="EMBL" id="JBJQND010000002">
    <property type="protein sequence ID" value="KAL3886357.1"/>
    <property type="molecule type" value="Genomic_DNA"/>
</dbReference>